<dbReference type="Gene3D" id="3.40.50.410">
    <property type="entry name" value="von Willebrand factor, type A domain"/>
    <property type="match status" value="1"/>
</dbReference>
<dbReference type="PROSITE" id="PS50234">
    <property type="entry name" value="VWFA"/>
    <property type="match status" value="1"/>
</dbReference>
<sequence>MINGKELEVVLDTRKAVLASHSGESLDVLLRLRAPIQEIDAATRSQLAVSLVIDRSGSMSGGKLDEAKRCALDLLSRLRDGDWVSVVTYDDEIEVLLETMSVRLAKTLLPIRLDDIGADGTTNLHGGWLKGAETLAPRAGRGIVSRVILLSDGQANHGLVSVEDICAQVRELANAGVTTSTVGIGFDFNEELMTAIATAGQGNSWYGERAEDLAESFDAELGFLNNLVWQDVRIHLETPMLSHMGQIKVRNDYVQNAGRQYCLPAIAQGSEVWMAISLSMSEVIHLQDNRSVLRCTILAKDKEGIQHEFTVSLPQMPVVSLAEYQLAPDNELVARRFNEVEAADIQREARLFVRDRNWSAVERLMIKLEDRSRENPWLAETVSYLRTLLERRDHEAMEKELMYSSDKLKNRVADLNDTIMFCMSEEAVKPAFMRRKVNQGRNTESQNKE</sequence>
<dbReference type="AlphaFoldDB" id="A0A9Q2ZVV9"/>
<name>A0A9Q2ZVV9_9BURK</name>
<accession>A0A9Q2ZVV9</accession>
<dbReference type="InterPro" id="IPR036465">
    <property type="entry name" value="vWFA_dom_sf"/>
</dbReference>
<reference evidence="2" key="1">
    <citation type="journal article" date="2021" name="Genome Biol. Evol.">
        <title>Continental-Scale Gene Flow Prevents Allopatric Divergence of Pelagic Freshwater Bacteria.</title>
        <authorList>
            <person name="Hoetzinger M."/>
            <person name="Pitt A."/>
            <person name="Huemer A."/>
            <person name="Hahn M.W."/>
        </authorList>
    </citation>
    <scope>NUCLEOTIDE SEQUENCE</scope>
    <source>
        <strain evidence="2">SM1-W8</strain>
    </source>
</reference>
<gene>
    <name evidence="2" type="ORF">G6731_01535</name>
</gene>
<dbReference type="EMBL" id="JAANEY010000001">
    <property type="protein sequence ID" value="MBT8550646.1"/>
    <property type="molecule type" value="Genomic_DNA"/>
</dbReference>
<proteinExistence type="predicted"/>
<dbReference type="Proteomes" id="UP000783102">
    <property type="component" value="Unassembled WGS sequence"/>
</dbReference>
<comment type="caution">
    <text evidence="2">The sequence shown here is derived from an EMBL/GenBank/DDBJ whole genome shotgun (WGS) entry which is preliminary data.</text>
</comment>
<dbReference type="PANTHER" id="PTHR10579:SF43">
    <property type="entry name" value="ZINC FINGER (C3HC4-TYPE RING FINGER) FAMILY PROTEIN"/>
    <property type="match status" value="1"/>
</dbReference>
<dbReference type="SUPFAM" id="SSF53300">
    <property type="entry name" value="vWA-like"/>
    <property type="match status" value="1"/>
</dbReference>
<dbReference type="SMART" id="SM00327">
    <property type="entry name" value="VWA"/>
    <property type="match status" value="1"/>
</dbReference>
<evidence type="ECO:0000313" key="2">
    <source>
        <dbReference type="EMBL" id="MBT8550646.1"/>
    </source>
</evidence>
<organism evidence="2 3">
    <name type="scientific">Polynucleobacter paneuropaeus</name>
    <dbReference type="NCBI Taxonomy" id="2527775"/>
    <lineage>
        <taxon>Bacteria</taxon>
        <taxon>Pseudomonadati</taxon>
        <taxon>Pseudomonadota</taxon>
        <taxon>Betaproteobacteria</taxon>
        <taxon>Burkholderiales</taxon>
        <taxon>Burkholderiaceae</taxon>
        <taxon>Polynucleobacter</taxon>
    </lineage>
</organism>
<protein>
    <submittedName>
        <fullName evidence="2">VWA domain-containing protein</fullName>
    </submittedName>
</protein>
<dbReference type="PANTHER" id="PTHR10579">
    <property type="entry name" value="CALCIUM-ACTIVATED CHLORIDE CHANNEL REGULATOR"/>
    <property type="match status" value="1"/>
</dbReference>
<dbReference type="InterPro" id="IPR051266">
    <property type="entry name" value="CLCR"/>
</dbReference>
<feature type="domain" description="VWFA" evidence="1">
    <location>
        <begin position="48"/>
        <end position="227"/>
    </location>
</feature>
<dbReference type="Pfam" id="PF00092">
    <property type="entry name" value="VWA"/>
    <property type="match status" value="1"/>
</dbReference>
<dbReference type="InterPro" id="IPR002035">
    <property type="entry name" value="VWF_A"/>
</dbReference>
<evidence type="ECO:0000313" key="3">
    <source>
        <dbReference type="Proteomes" id="UP000783102"/>
    </source>
</evidence>
<evidence type="ECO:0000259" key="1">
    <source>
        <dbReference type="PROSITE" id="PS50234"/>
    </source>
</evidence>